<organism evidence="1 2">
    <name type="scientific">Streptomyces rubiginosohelvolus</name>
    <dbReference type="NCBI Taxonomy" id="67362"/>
    <lineage>
        <taxon>Bacteria</taxon>
        <taxon>Bacillati</taxon>
        <taxon>Actinomycetota</taxon>
        <taxon>Actinomycetes</taxon>
        <taxon>Kitasatosporales</taxon>
        <taxon>Streptomycetaceae</taxon>
        <taxon>Streptomyces</taxon>
    </lineage>
</organism>
<reference evidence="1 2" key="1">
    <citation type="submission" date="2024-09" db="EMBL/GenBank/DDBJ databases">
        <title>The Natural Products Discovery Center: Release of the First 8490 Sequenced Strains for Exploring Actinobacteria Biosynthetic Diversity.</title>
        <authorList>
            <person name="Kalkreuter E."/>
            <person name="Kautsar S.A."/>
            <person name="Yang D."/>
            <person name="Bader C.D."/>
            <person name="Teijaro C.N."/>
            <person name="Fluegel L."/>
            <person name="Davis C.M."/>
            <person name="Simpson J.R."/>
            <person name="Lauterbach L."/>
            <person name="Steele A.D."/>
            <person name="Gui C."/>
            <person name="Meng S."/>
            <person name="Li G."/>
            <person name="Viehrig K."/>
            <person name="Ye F."/>
            <person name="Su P."/>
            <person name="Kiefer A.F."/>
            <person name="Nichols A."/>
            <person name="Cepeda A.J."/>
            <person name="Yan W."/>
            <person name="Fan B."/>
            <person name="Jiang Y."/>
            <person name="Adhikari A."/>
            <person name="Zheng C.-J."/>
            <person name="Schuster L."/>
            <person name="Cowan T.M."/>
            <person name="Smanski M.J."/>
            <person name="Chevrette M.G."/>
            <person name="De Carvalho L.P.S."/>
            <person name="Shen B."/>
        </authorList>
    </citation>
    <scope>NUCLEOTIDE SEQUENCE [LARGE SCALE GENOMIC DNA]</scope>
    <source>
        <strain evidence="1 2">NPDC058428</strain>
    </source>
</reference>
<evidence type="ECO:0000313" key="1">
    <source>
        <dbReference type="EMBL" id="MFD4823265.1"/>
    </source>
</evidence>
<dbReference type="EMBL" id="JBHXKZ010000008">
    <property type="protein sequence ID" value="MFD4823265.1"/>
    <property type="molecule type" value="Genomic_DNA"/>
</dbReference>
<protein>
    <submittedName>
        <fullName evidence="1">Uncharacterized protein</fullName>
    </submittedName>
</protein>
<keyword evidence="2" id="KW-1185">Reference proteome</keyword>
<sequence>MSAEGPESWSGWAGRTVEVPAGSASRPTLLEVRGGLTSSFRFYRAAGGRSTGDTLVTTVRGRRMRVVLPADSSGFAVERITVRDGASGFQRWHARIIGAEALPALTAKEREGKFTETYGYFQPKRYYEDTRVLRYEFESQGSVTYHLATGGRPVEIPHYPPRPKGTLPLPHHGYITISSPDPWRVSLV</sequence>
<gene>
    <name evidence="1" type="ORF">ACFWOQ_11870</name>
</gene>
<dbReference type="RefSeq" id="WP_382772161.1">
    <property type="nucleotide sequence ID" value="NZ_JBHXKZ010000008.1"/>
</dbReference>
<dbReference type="Proteomes" id="UP001598352">
    <property type="component" value="Unassembled WGS sequence"/>
</dbReference>
<proteinExistence type="predicted"/>
<comment type="caution">
    <text evidence="1">The sequence shown here is derived from an EMBL/GenBank/DDBJ whole genome shotgun (WGS) entry which is preliminary data.</text>
</comment>
<evidence type="ECO:0000313" key="2">
    <source>
        <dbReference type="Proteomes" id="UP001598352"/>
    </source>
</evidence>
<accession>A0ABW6EZ10</accession>
<name>A0ABW6EZ10_9ACTN</name>